<sequence>MSSHPEHIEEIFKRVEEESERRAAEEQTEQTEQTSQQGRRSRPSSSGAPGGRRRGGSVSISRFGEPIEPTTESSSNSINSAVRLSRIASKSNVYQSRMHTANNSSDSFASMHDEGTHEDHDEDEEHVTQMRTITGRQTLTKSVGEMLARSMSRSRSNSRSIIAPSDTGTSAVVIGVSVQQATVPVAHDQEDEASSNSSTVYAQRNGPSPSNRDSWVAKVTQKFRRKSKSPVDGQAASA</sequence>
<evidence type="ECO:0000256" key="1">
    <source>
        <dbReference type="SAM" id="MobiDB-lite"/>
    </source>
</evidence>
<feature type="region of interest" description="Disordered" evidence="1">
    <location>
        <begin position="184"/>
        <end position="216"/>
    </location>
</feature>
<feature type="region of interest" description="Disordered" evidence="1">
    <location>
        <begin position="1"/>
        <end position="80"/>
    </location>
</feature>
<feature type="compositionally biased region" description="Low complexity" evidence="1">
    <location>
        <begin position="30"/>
        <end position="47"/>
    </location>
</feature>
<feature type="compositionally biased region" description="Polar residues" evidence="1">
    <location>
        <begin position="194"/>
        <end position="213"/>
    </location>
</feature>
<feature type="compositionally biased region" description="Basic and acidic residues" evidence="1">
    <location>
        <begin position="1"/>
        <end position="25"/>
    </location>
</feature>
<name>A0A165PJ32_9AGAM</name>
<dbReference type="OrthoDB" id="3191896at2759"/>
<proteinExistence type="predicted"/>
<dbReference type="STRING" id="1314782.A0A165PJ32"/>
<reference evidence="2 3" key="1">
    <citation type="journal article" date="2016" name="Mol. Biol. Evol.">
        <title>Comparative Genomics of Early-Diverging Mushroom-Forming Fungi Provides Insights into the Origins of Lignocellulose Decay Capabilities.</title>
        <authorList>
            <person name="Nagy L.G."/>
            <person name="Riley R."/>
            <person name="Tritt A."/>
            <person name="Adam C."/>
            <person name="Daum C."/>
            <person name="Floudas D."/>
            <person name="Sun H."/>
            <person name="Yadav J.S."/>
            <person name="Pangilinan J."/>
            <person name="Larsson K.H."/>
            <person name="Matsuura K."/>
            <person name="Barry K."/>
            <person name="Labutti K."/>
            <person name="Kuo R."/>
            <person name="Ohm R.A."/>
            <person name="Bhattacharya S.S."/>
            <person name="Shirouzu T."/>
            <person name="Yoshinaga Y."/>
            <person name="Martin F.M."/>
            <person name="Grigoriev I.V."/>
            <person name="Hibbett D.S."/>
        </authorList>
    </citation>
    <scope>NUCLEOTIDE SEQUENCE [LARGE SCALE GENOMIC DNA]</scope>
    <source>
        <strain evidence="2 3">HHB14362 ss-1</strain>
    </source>
</reference>
<feature type="compositionally biased region" description="Low complexity" evidence="1">
    <location>
        <begin position="149"/>
        <end position="160"/>
    </location>
</feature>
<dbReference type="EMBL" id="KV425611">
    <property type="protein sequence ID" value="KZT21109.1"/>
    <property type="molecule type" value="Genomic_DNA"/>
</dbReference>
<evidence type="ECO:0000313" key="2">
    <source>
        <dbReference type="EMBL" id="KZT21109.1"/>
    </source>
</evidence>
<feature type="compositionally biased region" description="Polar residues" evidence="1">
    <location>
        <begin position="129"/>
        <end position="141"/>
    </location>
</feature>
<protein>
    <submittedName>
        <fullName evidence="2">Uncharacterized protein</fullName>
    </submittedName>
</protein>
<dbReference type="Proteomes" id="UP000076761">
    <property type="component" value="Unassembled WGS sequence"/>
</dbReference>
<evidence type="ECO:0000313" key="3">
    <source>
        <dbReference type="Proteomes" id="UP000076761"/>
    </source>
</evidence>
<gene>
    <name evidence="2" type="ORF">NEOLEDRAFT_1182029</name>
</gene>
<dbReference type="AlphaFoldDB" id="A0A165PJ32"/>
<feature type="region of interest" description="Disordered" evidence="1">
    <location>
        <begin position="95"/>
        <end position="168"/>
    </location>
</feature>
<organism evidence="2 3">
    <name type="scientific">Neolentinus lepideus HHB14362 ss-1</name>
    <dbReference type="NCBI Taxonomy" id="1314782"/>
    <lineage>
        <taxon>Eukaryota</taxon>
        <taxon>Fungi</taxon>
        <taxon>Dikarya</taxon>
        <taxon>Basidiomycota</taxon>
        <taxon>Agaricomycotina</taxon>
        <taxon>Agaricomycetes</taxon>
        <taxon>Gloeophyllales</taxon>
        <taxon>Gloeophyllaceae</taxon>
        <taxon>Neolentinus</taxon>
    </lineage>
</organism>
<keyword evidence="3" id="KW-1185">Reference proteome</keyword>
<accession>A0A165PJ32</accession>
<feature type="compositionally biased region" description="Polar residues" evidence="1">
    <location>
        <begin position="70"/>
        <end position="80"/>
    </location>
</feature>
<feature type="compositionally biased region" description="Polar residues" evidence="1">
    <location>
        <begin position="95"/>
        <end position="108"/>
    </location>
</feature>
<dbReference type="InParanoid" id="A0A165PJ32"/>